<accession>A0A9P6TXP2</accession>
<evidence type="ECO:0000256" key="3">
    <source>
        <dbReference type="ARBA" id="ARBA00023002"/>
    </source>
</evidence>
<evidence type="ECO:0000313" key="6">
    <source>
        <dbReference type="Proteomes" id="UP000807716"/>
    </source>
</evidence>
<comment type="function">
    <text evidence="4">Putative oxidoreductase.</text>
</comment>
<evidence type="ECO:0000256" key="4">
    <source>
        <dbReference type="ARBA" id="ARBA00037096"/>
    </source>
</evidence>
<protein>
    <submittedName>
        <fullName evidence="5">Uncharacterized protein</fullName>
    </submittedName>
</protein>
<keyword evidence="3" id="KW-0560">Oxidoreductase</keyword>
<comment type="caution">
    <text evidence="5">The sequence shown here is derived from an EMBL/GenBank/DDBJ whole genome shotgun (WGS) entry which is preliminary data.</text>
</comment>
<keyword evidence="2" id="KW-0521">NADP</keyword>
<dbReference type="InterPro" id="IPR036291">
    <property type="entry name" value="NAD(P)-bd_dom_sf"/>
</dbReference>
<dbReference type="InterPro" id="IPR002347">
    <property type="entry name" value="SDR_fam"/>
</dbReference>
<name>A0A9P6TXP2_9FUNG</name>
<dbReference type="SUPFAM" id="SSF51735">
    <property type="entry name" value="NAD(P)-binding Rossmann-fold domains"/>
    <property type="match status" value="1"/>
</dbReference>
<evidence type="ECO:0000256" key="1">
    <source>
        <dbReference type="ARBA" id="ARBA00006484"/>
    </source>
</evidence>
<dbReference type="OrthoDB" id="1933717at2759"/>
<gene>
    <name evidence="5" type="ORF">DFQ27_008981</name>
</gene>
<dbReference type="Proteomes" id="UP000807716">
    <property type="component" value="Unassembled WGS sequence"/>
</dbReference>
<dbReference type="GO" id="GO:0016491">
    <property type="term" value="F:oxidoreductase activity"/>
    <property type="evidence" value="ECO:0007669"/>
    <property type="project" value="UniProtKB-KW"/>
</dbReference>
<dbReference type="PANTHER" id="PTHR44196">
    <property type="entry name" value="DEHYDROGENASE/REDUCTASE SDR FAMILY MEMBER 7B"/>
    <property type="match status" value="1"/>
</dbReference>
<keyword evidence="6" id="KW-1185">Reference proteome</keyword>
<dbReference type="InterPro" id="IPR020904">
    <property type="entry name" value="Sc_DH/Rdtase_CS"/>
</dbReference>
<sequence>MSAGSIAVTAAALAVGATFLVSRQTASFRTRLIPVNEERVVIIGASSGIGKEIARIYASRHAHLVLVARRKQLLDTLISDELHTTAGSVHAIQADITNHDDVQRLTRESLTVLRGGVDTLIICAGVISVLPFEQLAGIDSTAPAAAPSTIAPTVATIATTTTTSPSSSSSTTTTLQEQIDQLLPKSAMAAVAASRAIMEINYHAPLNLASHFLLALKQSSRAGNIIVVSSMAGKVGAPTRSIYCGSKHAAQGFFEALGLEVERAGVHVGIVSPGTVDTDLRLSAVDLPKEDQDVNMAVAAGTKKGAISARICAEGIIDCSDERKSEVLLPWFYNVSLYLELLSPRLVRYLAKKKYGFL</sequence>
<dbReference type="EMBL" id="JAAAJB010000789">
    <property type="protein sequence ID" value="KAG0251110.1"/>
    <property type="molecule type" value="Genomic_DNA"/>
</dbReference>
<proteinExistence type="inferred from homology"/>
<dbReference type="Gene3D" id="3.40.50.720">
    <property type="entry name" value="NAD(P)-binding Rossmann-like Domain"/>
    <property type="match status" value="1"/>
</dbReference>
<reference evidence="5" key="1">
    <citation type="journal article" date="2020" name="Fungal Divers.">
        <title>Resolving the Mortierellaceae phylogeny through synthesis of multi-gene phylogenetics and phylogenomics.</title>
        <authorList>
            <person name="Vandepol N."/>
            <person name="Liber J."/>
            <person name="Desiro A."/>
            <person name="Na H."/>
            <person name="Kennedy M."/>
            <person name="Barry K."/>
            <person name="Grigoriev I.V."/>
            <person name="Miller A.N."/>
            <person name="O'Donnell K."/>
            <person name="Stajich J.E."/>
            <person name="Bonito G."/>
        </authorList>
    </citation>
    <scope>NUCLEOTIDE SEQUENCE</scope>
    <source>
        <strain evidence="5">BC1065</strain>
    </source>
</reference>
<comment type="similarity">
    <text evidence="1">Belongs to the short-chain dehydrogenases/reductases (SDR) family.</text>
</comment>
<dbReference type="GO" id="GO:0016020">
    <property type="term" value="C:membrane"/>
    <property type="evidence" value="ECO:0007669"/>
    <property type="project" value="TreeGrafter"/>
</dbReference>
<evidence type="ECO:0000313" key="5">
    <source>
        <dbReference type="EMBL" id="KAG0251110.1"/>
    </source>
</evidence>
<dbReference type="Pfam" id="PF00106">
    <property type="entry name" value="adh_short"/>
    <property type="match status" value="2"/>
</dbReference>
<organism evidence="5 6">
    <name type="scientific">Actinomortierella ambigua</name>
    <dbReference type="NCBI Taxonomy" id="1343610"/>
    <lineage>
        <taxon>Eukaryota</taxon>
        <taxon>Fungi</taxon>
        <taxon>Fungi incertae sedis</taxon>
        <taxon>Mucoromycota</taxon>
        <taxon>Mortierellomycotina</taxon>
        <taxon>Mortierellomycetes</taxon>
        <taxon>Mortierellales</taxon>
        <taxon>Mortierellaceae</taxon>
        <taxon>Actinomortierella</taxon>
    </lineage>
</organism>
<dbReference type="PROSITE" id="PS00061">
    <property type="entry name" value="ADH_SHORT"/>
    <property type="match status" value="1"/>
</dbReference>
<dbReference type="PRINTS" id="PR00081">
    <property type="entry name" value="GDHRDH"/>
</dbReference>
<evidence type="ECO:0000256" key="2">
    <source>
        <dbReference type="ARBA" id="ARBA00022857"/>
    </source>
</evidence>
<dbReference type="AlphaFoldDB" id="A0A9P6TXP2"/>
<dbReference type="PANTHER" id="PTHR44196:SF1">
    <property type="entry name" value="DEHYDROGENASE_REDUCTASE SDR FAMILY MEMBER 7B"/>
    <property type="match status" value="1"/>
</dbReference>